<evidence type="ECO:0000256" key="1">
    <source>
        <dbReference type="ARBA" id="ARBA00005953"/>
    </source>
</evidence>
<keyword evidence="4" id="KW-1185">Reference proteome</keyword>
<dbReference type="SUPFAM" id="SSF54637">
    <property type="entry name" value="Thioesterase/thiol ester dehydrase-isomerase"/>
    <property type="match status" value="1"/>
</dbReference>
<organism evidence="3 4">
    <name type="scientific">Skermanella cutis</name>
    <dbReference type="NCBI Taxonomy" id="2775420"/>
    <lineage>
        <taxon>Bacteria</taxon>
        <taxon>Pseudomonadati</taxon>
        <taxon>Pseudomonadota</taxon>
        <taxon>Alphaproteobacteria</taxon>
        <taxon>Rhodospirillales</taxon>
        <taxon>Azospirillaceae</taxon>
        <taxon>Skermanella</taxon>
    </lineage>
</organism>
<dbReference type="InterPro" id="IPR029069">
    <property type="entry name" value="HotDog_dom_sf"/>
</dbReference>
<reference evidence="3" key="1">
    <citation type="submission" date="2021-02" db="EMBL/GenBank/DDBJ databases">
        <title>Skermanella TT6 skin isolate.</title>
        <authorList>
            <person name="Lee K."/>
            <person name="Ganzorig M."/>
        </authorList>
    </citation>
    <scope>NUCLEOTIDE SEQUENCE</scope>
    <source>
        <strain evidence="3">TT6</strain>
    </source>
</reference>
<gene>
    <name evidence="3" type="ORF">IGS68_00170</name>
</gene>
<proteinExistence type="inferred from homology"/>
<comment type="similarity">
    <text evidence="1">Belongs to the 4-hydroxybenzoyl-CoA thioesterase family.</text>
</comment>
<keyword evidence="2" id="KW-0378">Hydrolase</keyword>
<sequence length="144" mass="15828">MADTETPETTSPASYRYWIDETVRFADLDPVGHVNNAAISTYFESARVALFHDSGNSPVSGPRSVVIARLTIDFRAELHYPDRIRIGLRVTRFGRSSLTLAGAVFRGDTCIATSEAICVIIDVAERRSVEIPADVRTRLTELAG</sequence>
<dbReference type="RefSeq" id="WP_201076349.1">
    <property type="nucleotide sequence ID" value="NZ_CP067420.1"/>
</dbReference>
<dbReference type="Pfam" id="PF13279">
    <property type="entry name" value="4HBT_2"/>
    <property type="match status" value="1"/>
</dbReference>
<protein>
    <submittedName>
        <fullName evidence="3">Acyl-CoA thioesterase</fullName>
    </submittedName>
</protein>
<dbReference type="InterPro" id="IPR050563">
    <property type="entry name" value="4-hydroxybenzoyl-CoA_TE"/>
</dbReference>
<dbReference type="CDD" id="cd00586">
    <property type="entry name" value="4HBT"/>
    <property type="match status" value="1"/>
</dbReference>
<dbReference type="EMBL" id="CP067420">
    <property type="protein sequence ID" value="QQP89745.1"/>
    <property type="molecule type" value="Genomic_DNA"/>
</dbReference>
<dbReference type="Gene3D" id="3.10.129.10">
    <property type="entry name" value="Hotdog Thioesterase"/>
    <property type="match status" value="1"/>
</dbReference>
<evidence type="ECO:0000256" key="2">
    <source>
        <dbReference type="ARBA" id="ARBA00022801"/>
    </source>
</evidence>
<name>A0ABX7B816_9PROT</name>
<dbReference type="PANTHER" id="PTHR31793:SF27">
    <property type="entry name" value="NOVEL THIOESTERASE SUPERFAMILY DOMAIN AND SAPOSIN A-TYPE DOMAIN CONTAINING PROTEIN (0610012H03RIK)"/>
    <property type="match status" value="1"/>
</dbReference>
<dbReference type="PANTHER" id="PTHR31793">
    <property type="entry name" value="4-HYDROXYBENZOYL-COA THIOESTERASE FAMILY MEMBER"/>
    <property type="match status" value="1"/>
</dbReference>
<accession>A0ABX7B816</accession>
<evidence type="ECO:0000313" key="4">
    <source>
        <dbReference type="Proteomes" id="UP000595197"/>
    </source>
</evidence>
<evidence type="ECO:0000313" key="3">
    <source>
        <dbReference type="EMBL" id="QQP89745.1"/>
    </source>
</evidence>
<dbReference type="Proteomes" id="UP000595197">
    <property type="component" value="Chromosome"/>
</dbReference>